<organism evidence="1 2">
    <name type="scientific">Endomicrobium trichonymphae</name>
    <dbReference type="NCBI Taxonomy" id="1408204"/>
    <lineage>
        <taxon>Bacteria</taxon>
        <taxon>Pseudomonadati</taxon>
        <taxon>Elusimicrobiota</taxon>
        <taxon>Endomicrobiia</taxon>
        <taxon>Endomicrobiales</taxon>
        <taxon>Endomicrobiaceae</taxon>
        <taxon>Candidatus Endomicrobiellum</taxon>
    </lineage>
</organism>
<evidence type="ECO:0000313" key="2">
    <source>
        <dbReference type="Proteomes" id="UP000095237"/>
    </source>
</evidence>
<reference evidence="1 2" key="1">
    <citation type="submission" date="2015-11" db="EMBL/GenBank/DDBJ databases">
        <title>Evidence for parallel genomic evolution in an endosymbiosis of termite gut flagellates.</title>
        <authorList>
            <person name="Zheng H."/>
        </authorList>
    </citation>
    <scope>NUCLEOTIDE SEQUENCE [LARGE SCALE GENOMIC DNA]</scope>
    <source>
        <strain evidence="1 2">CET450</strain>
    </source>
</reference>
<comment type="caution">
    <text evidence="1">The sequence shown here is derived from an EMBL/GenBank/DDBJ whole genome shotgun (WGS) entry which is preliminary data.</text>
</comment>
<name>A0A1E5IJL5_ENDTX</name>
<protein>
    <submittedName>
        <fullName evidence="1">Uncharacterized protein</fullName>
    </submittedName>
</protein>
<proteinExistence type="predicted"/>
<gene>
    <name evidence="1" type="ORF">ATZ36_16555</name>
</gene>
<accession>A0A1E5IJL5</accession>
<dbReference type="EMBL" id="LNVX01000291">
    <property type="protein sequence ID" value="OEG70605.1"/>
    <property type="molecule type" value="Genomic_DNA"/>
</dbReference>
<dbReference type="AlphaFoldDB" id="A0A1E5IJL5"/>
<dbReference type="Proteomes" id="UP000095237">
    <property type="component" value="Unassembled WGS sequence"/>
</dbReference>
<sequence>MKVKNKEEVVKNYYEKEKNQKSLIEKDLAFQIAAMFDMEYFIDKNNFHINAYNILLNAAYEDESENLTLKPKFSDYRKIGNTNYICPYNIMSEVKIGQDIMISKIFIKSIKLVIVNSKSIESEFILANVKPGEGRLHGLLSKNDVSFQYFLEKGRTDILENFCNMDLK</sequence>
<keyword evidence="2" id="KW-1185">Reference proteome</keyword>
<evidence type="ECO:0000313" key="1">
    <source>
        <dbReference type="EMBL" id="OEG70605.1"/>
    </source>
</evidence>